<dbReference type="NCBIfam" id="NF008039">
    <property type="entry name" value="PRK10771.1"/>
    <property type="match status" value="1"/>
</dbReference>
<name>A0ABX5GSB9_9GAMM</name>
<gene>
    <name evidence="10" type="ORF">C9J52_10480</name>
</gene>
<protein>
    <submittedName>
        <fullName evidence="10">Thiamine ABC transporter ATP-binding protein</fullName>
    </submittedName>
</protein>
<evidence type="ECO:0000256" key="2">
    <source>
        <dbReference type="ARBA" id="ARBA00022475"/>
    </source>
</evidence>
<feature type="region of interest" description="Disordered" evidence="8">
    <location>
        <begin position="10"/>
        <end position="31"/>
    </location>
</feature>
<dbReference type="Pfam" id="PF00005">
    <property type="entry name" value="ABC_tran"/>
    <property type="match status" value="1"/>
</dbReference>
<evidence type="ECO:0000256" key="5">
    <source>
        <dbReference type="ARBA" id="ARBA00022840"/>
    </source>
</evidence>
<evidence type="ECO:0000256" key="4">
    <source>
        <dbReference type="ARBA" id="ARBA00022741"/>
    </source>
</evidence>
<evidence type="ECO:0000259" key="9">
    <source>
        <dbReference type="PROSITE" id="PS50893"/>
    </source>
</evidence>
<evidence type="ECO:0000313" key="11">
    <source>
        <dbReference type="Proteomes" id="UP000241190"/>
    </source>
</evidence>
<feature type="domain" description="ABC transporter" evidence="9">
    <location>
        <begin position="2"/>
        <end position="249"/>
    </location>
</feature>
<keyword evidence="6" id="KW-1278">Translocase</keyword>
<keyword evidence="4" id="KW-0547">Nucleotide-binding</keyword>
<dbReference type="InterPro" id="IPR027417">
    <property type="entry name" value="P-loop_NTPase"/>
</dbReference>
<keyword evidence="5 10" id="KW-0067">ATP-binding</keyword>
<organism evidence="10 11">
    <name type="scientific">Photobacterium iliopiscarium</name>
    <dbReference type="NCBI Taxonomy" id="56192"/>
    <lineage>
        <taxon>Bacteria</taxon>
        <taxon>Pseudomonadati</taxon>
        <taxon>Pseudomonadota</taxon>
        <taxon>Gammaproteobacteria</taxon>
        <taxon>Vibrionales</taxon>
        <taxon>Vibrionaceae</taxon>
        <taxon>Photobacterium</taxon>
    </lineage>
</organism>
<dbReference type="SMART" id="SM00382">
    <property type="entry name" value="AAA"/>
    <property type="match status" value="1"/>
</dbReference>
<reference evidence="10 11" key="1">
    <citation type="submission" date="2018-03" db="EMBL/GenBank/DDBJ databases">
        <title>Whole genome sequencing of Histamine producing bacteria.</title>
        <authorList>
            <person name="Butler K."/>
        </authorList>
    </citation>
    <scope>NUCLEOTIDE SEQUENCE [LARGE SCALE GENOMIC DNA]</scope>
    <source>
        <strain evidence="10 11">ATCC 51761</strain>
    </source>
</reference>
<dbReference type="GO" id="GO:0005524">
    <property type="term" value="F:ATP binding"/>
    <property type="evidence" value="ECO:0007669"/>
    <property type="project" value="UniProtKB-KW"/>
</dbReference>
<dbReference type="Proteomes" id="UP000241190">
    <property type="component" value="Unassembled WGS sequence"/>
</dbReference>
<dbReference type="NCBIfam" id="TIGR01277">
    <property type="entry name" value="thiQ"/>
    <property type="match status" value="1"/>
</dbReference>
<dbReference type="InterPro" id="IPR050093">
    <property type="entry name" value="ABC_SmlMolc_Importer"/>
</dbReference>
<evidence type="ECO:0000256" key="6">
    <source>
        <dbReference type="ARBA" id="ARBA00022967"/>
    </source>
</evidence>
<dbReference type="PANTHER" id="PTHR42781">
    <property type="entry name" value="SPERMIDINE/PUTRESCINE IMPORT ATP-BINDING PROTEIN POTA"/>
    <property type="match status" value="1"/>
</dbReference>
<evidence type="ECO:0000256" key="8">
    <source>
        <dbReference type="SAM" id="MobiDB-lite"/>
    </source>
</evidence>
<evidence type="ECO:0000256" key="3">
    <source>
        <dbReference type="ARBA" id="ARBA00022519"/>
    </source>
</evidence>
<evidence type="ECO:0000256" key="1">
    <source>
        <dbReference type="ARBA" id="ARBA00022448"/>
    </source>
</evidence>
<accession>A0ABX5GSB9</accession>
<dbReference type="InterPro" id="IPR003439">
    <property type="entry name" value="ABC_transporter-like_ATP-bd"/>
</dbReference>
<dbReference type="EMBL" id="PYOP01000014">
    <property type="protein sequence ID" value="PSW96487.1"/>
    <property type="molecule type" value="Genomic_DNA"/>
</dbReference>
<keyword evidence="1" id="KW-0813">Transport</keyword>
<dbReference type="InterPro" id="IPR003593">
    <property type="entry name" value="AAA+_ATPase"/>
</dbReference>
<evidence type="ECO:0000256" key="7">
    <source>
        <dbReference type="ARBA" id="ARBA00023136"/>
    </source>
</evidence>
<keyword evidence="2" id="KW-1003">Cell membrane</keyword>
<dbReference type="InterPro" id="IPR017871">
    <property type="entry name" value="ABC_transporter-like_CS"/>
</dbReference>
<keyword evidence="7" id="KW-0472">Membrane</keyword>
<comment type="caution">
    <text evidence="10">The sequence shown here is derived from an EMBL/GenBank/DDBJ whole genome shotgun (WGS) entry which is preliminary data.</text>
</comment>
<dbReference type="PROSITE" id="PS00211">
    <property type="entry name" value="ABC_TRANSPORTER_1"/>
    <property type="match status" value="1"/>
</dbReference>
<keyword evidence="11" id="KW-1185">Reference proteome</keyword>
<dbReference type="PROSITE" id="PS50893">
    <property type="entry name" value="ABC_TRANSPORTER_2"/>
    <property type="match status" value="1"/>
</dbReference>
<dbReference type="PANTHER" id="PTHR42781:SF1">
    <property type="entry name" value="THIAMINE IMPORT ATP-BINDING PROTEIN THIQ"/>
    <property type="match status" value="1"/>
</dbReference>
<proteinExistence type="predicted"/>
<sequence length="252" mass="28240">MLDINQLCYTYQPQPQPQPQPQHQHEHQHEHPMPLSFNFTLQQGDIAALIGPSGAGKSTLLALIAGFLQPDSGEICIHQQSIITLDPAQRPLSMLFQEHNLFPHLTVYENIALGIDPRLKLSPQQRQQVHDAAEKVGLTAYLPRLPEQLSGGQRQRVALARCLIRQRPLLLLDEPFSALDPALRNDMLQLVQQLAQQQAITVLMITHSPDDAKKIANKCIFIDNGEVKAFGETDVLLNHPQQPDLRHYLGLA</sequence>
<dbReference type="SUPFAM" id="SSF52540">
    <property type="entry name" value="P-loop containing nucleoside triphosphate hydrolases"/>
    <property type="match status" value="1"/>
</dbReference>
<keyword evidence="3" id="KW-0997">Cell inner membrane</keyword>
<evidence type="ECO:0000313" key="10">
    <source>
        <dbReference type="EMBL" id="PSW96487.1"/>
    </source>
</evidence>
<dbReference type="InterPro" id="IPR005968">
    <property type="entry name" value="Thiamine_ABC_ThiQ"/>
</dbReference>
<dbReference type="Gene3D" id="3.40.50.300">
    <property type="entry name" value="P-loop containing nucleotide triphosphate hydrolases"/>
    <property type="match status" value="1"/>
</dbReference>
<dbReference type="RefSeq" id="WP_052675230.1">
    <property type="nucleotide sequence ID" value="NZ_JZSR01000008.1"/>
</dbReference>